<evidence type="ECO:0000256" key="1">
    <source>
        <dbReference type="ARBA" id="ARBA00000085"/>
    </source>
</evidence>
<accession>A0ABZ2ZS79</accession>
<keyword evidence="9" id="KW-0472">Membrane</keyword>
<evidence type="ECO:0000256" key="9">
    <source>
        <dbReference type="SAM" id="Phobius"/>
    </source>
</evidence>
<dbReference type="PANTHER" id="PTHR24421:SF10">
    <property type="entry name" value="NITRATE_NITRITE SENSOR PROTEIN NARQ"/>
    <property type="match status" value="1"/>
</dbReference>
<evidence type="ECO:0000256" key="2">
    <source>
        <dbReference type="ARBA" id="ARBA00012438"/>
    </source>
</evidence>
<dbReference type="SUPFAM" id="SSF55874">
    <property type="entry name" value="ATPase domain of HSP90 chaperone/DNA topoisomerase II/histidine kinase"/>
    <property type="match status" value="1"/>
</dbReference>
<keyword evidence="9" id="KW-0812">Transmembrane</keyword>
<feature type="domain" description="Signal transduction histidine kinase subgroup 3 dimerisation and phosphoacceptor" evidence="10">
    <location>
        <begin position="183"/>
        <end position="237"/>
    </location>
</feature>
<evidence type="ECO:0000313" key="12">
    <source>
        <dbReference type="Proteomes" id="UP001448858"/>
    </source>
</evidence>
<name>A0ABZ2ZS79_9MICC</name>
<keyword evidence="3" id="KW-0597">Phosphoprotein</keyword>
<feature type="transmembrane region" description="Helical" evidence="9">
    <location>
        <begin position="38"/>
        <end position="55"/>
    </location>
</feature>
<organism evidence="11 12">
    <name type="scientific">Arthrobacter citreus</name>
    <dbReference type="NCBI Taxonomy" id="1670"/>
    <lineage>
        <taxon>Bacteria</taxon>
        <taxon>Bacillati</taxon>
        <taxon>Actinomycetota</taxon>
        <taxon>Actinomycetes</taxon>
        <taxon>Micrococcales</taxon>
        <taxon>Micrococcaceae</taxon>
        <taxon>Arthrobacter</taxon>
    </lineage>
</organism>
<dbReference type="EC" id="2.7.13.3" evidence="2"/>
<evidence type="ECO:0000256" key="6">
    <source>
        <dbReference type="ARBA" id="ARBA00022777"/>
    </source>
</evidence>
<protein>
    <recommendedName>
        <fullName evidence="2">histidine kinase</fullName>
        <ecNumber evidence="2">2.7.13.3</ecNumber>
    </recommendedName>
</protein>
<dbReference type="EMBL" id="CP151657">
    <property type="protein sequence ID" value="WZP14993.1"/>
    <property type="molecule type" value="Genomic_DNA"/>
</dbReference>
<dbReference type="Gene3D" id="1.20.5.1930">
    <property type="match status" value="1"/>
</dbReference>
<feature type="transmembrane region" description="Helical" evidence="9">
    <location>
        <begin position="9"/>
        <end position="26"/>
    </location>
</feature>
<sequence>MLAKYSRSSVVIVLVYVSVIVISTPGPGDNLWSWTSDSIYPNLLISLPGLTGLLVKRTKPKCSLALICVSAVLSLAVGSVVPAMMFLFDSSYSFAERLALSHRRSLLIGASVITALACTCAFISGNIPFATTMLFIIGVSVWLPLFWGLDIVSAHQLAHAERERALSSMQSLADRAELALAEERVCMAAELHDTVSSRLAAIALQAQAARTLLKGERETEIIKQIHSEAIQALGDMKVQIALLSGASPLTVNEADFNELSQLVDRSKALGQSVELDGPELEGLSQPSSQVLYKIVHEALLNAAKHAPGEKVEVRWTVNDSSVQLDVINRLPDKLRDLSGPAPLCEPSPGIPGTGLGLSSLERRVLAFGGAWFAGPSGQRWCIEAKIPHPLPWSSHTSATPHIKLNRERPV</sequence>
<dbReference type="PANTHER" id="PTHR24421">
    <property type="entry name" value="NITRATE/NITRITE SENSOR PROTEIN NARX-RELATED"/>
    <property type="match status" value="1"/>
</dbReference>
<feature type="transmembrane region" description="Helical" evidence="9">
    <location>
        <begin position="105"/>
        <end position="123"/>
    </location>
</feature>
<evidence type="ECO:0000256" key="4">
    <source>
        <dbReference type="ARBA" id="ARBA00022679"/>
    </source>
</evidence>
<evidence type="ECO:0000256" key="7">
    <source>
        <dbReference type="ARBA" id="ARBA00022840"/>
    </source>
</evidence>
<evidence type="ECO:0000256" key="3">
    <source>
        <dbReference type="ARBA" id="ARBA00022553"/>
    </source>
</evidence>
<dbReference type="GO" id="GO:0016301">
    <property type="term" value="F:kinase activity"/>
    <property type="evidence" value="ECO:0007669"/>
    <property type="project" value="UniProtKB-KW"/>
</dbReference>
<keyword evidence="4" id="KW-0808">Transferase</keyword>
<evidence type="ECO:0000313" key="11">
    <source>
        <dbReference type="EMBL" id="WZP14993.1"/>
    </source>
</evidence>
<dbReference type="RefSeq" id="WP_342022654.1">
    <property type="nucleotide sequence ID" value="NZ_CP151657.1"/>
</dbReference>
<dbReference type="Proteomes" id="UP001448858">
    <property type="component" value="Chromosome"/>
</dbReference>
<evidence type="ECO:0000259" key="10">
    <source>
        <dbReference type="Pfam" id="PF07730"/>
    </source>
</evidence>
<keyword evidence="7" id="KW-0067">ATP-binding</keyword>
<dbReference type="Pfam" id="PF07730">
    <property type="entry name" value="HisKA_3"/>
    <property type="match status" value="1"/>
</dbReference>
<keyword evidence="6 11" id="KW-0418">Kinase</keyword>
<evidence type="ECO:0000256" key="8">
    <source>
        <dbReference type="ARBA" id="ARBA00023012"/>
    </source>
</evidence>
<keyword evidence="9" id="KW-1133">Transmembrane helix</keyword>
<dbReference type="CDD" id="cd16917">
    <property type="entry name" value="HATPase_UhpB-NarQ-NarX-like"/>
    <property type="match status" value="1"/>
</dbReference>
<dbReference type="InterPro" id="IPR011712">
    <property type="entry name" value="Sig_transdc_His_kin_sub3_dim/P"/>
</dbReference>
<keyword evidence="5" id="KW-0547">Nucleotide-binding</keyword>
<gene>
    <name evidence="11" type="ORF">AAE021_12450</name>
</gene>
<evidence type="ECO:0000256" key="5">
    <source>
        <dbReference type="ARBA" id="ARBA00022741"/>
    </source>
</evidence>
<feature type="transmembrane region" description="Helical" evidence="9">
    <location>
        <begin position="62"/>
        <end position="85"/>
    </location>
</feature>
<dbReference type="InterPro" id="IPR036890">
    <property type="entry name" value="HATPase_C_sf"/>
</dbReference>
<keyword evidence="8" id="KW-0902">Two-component regulatory system</keyword>
<comment type="catalytic activity">
    <reaction evidence="1">
        <text>ATP + protein L-histidine = ADP + protein N-phospho-L-histidine.</text>
        <dbReference type="EC" id="2.7.13.3"/>
    </reaction>
</comment>
<reference evidence="11 12" key="1">
    <citation type="submission" date="2024-04" db="EMBL/GenBank/DDBJ databases">
        <title>Arthrobacter sp. from Plains bison fecal sample.</title>
        <authorList>
            <person name="Ruzzini A."/>
        </authorList>
    </citation>
    <scope>NUCLEOTIDE SEQUENCE [LARGE SCALE GENOMIC DNA]</scope>
    <source>
        <strain evidence="11 12">EINP1</strain>
    </source>
</reference>
<dbReference type="Gene3D" id="3.30.565.10">
    <property type="entry name" value="Histidine kinase-like ATPase, C-terminal domain"/>
    <property type="match status" value="1"/>
</dbReference>
<dbReference type="InterPro" id="IPR050482">
    <property type="entry name" value="Sensor_HK_TwoCompSys"/>
</dbReference>
<proteinExistence type="predicted"/>
<feature type="transmembrane region" description="Helical" evidence="9">
    <location>
        <begin position="130"/>
        <end position="149"/>
    </location>
</feature>
<keyword evidence="12" id="KW-1185">Reference proteome</keyword>